<evidence type="ECO:0000256" key="1">
    <source>
        <dbReference type="ARBA" id="ARBA00004370"/>
    </source>
</evidence>
<keyword evidence="2 5" id="KW-0812">Transmembrane</keyword>
<dbReference type="EMBL" id="DS268434">
    <property type="protein sequence ID" value="EFO98181.1"/>
    <property type="molecule type" value="Genomic_DNA"/>
</dbReference>
<dbReference type="PANTHER" id="PTHR47023:SF5">
    <property type="entry name" value="SEX PEPTIDE RECEPTOR-RELATED PROTEIN 2"/>
    <property type="match status" value="1"/>
</dbReference>
<keyword evidence="8" id="KW-1185">Reference proteome</keyword>
<dbReference type="PRINTS" id="PR00237">
    <property type="entry name" value="GPCRRHODOPSN"/>
</dbReference>
<dbReference type="Proteomes" id="UP000008281">
    <property type="component" value="Unassembled WGS sequence"/>
</dbReference>
<dbReference type="eggNOG" id="ENOG502QVMK">
    <property type="taxonomic scope" value="Eukaryota"/>
</dbReference>
<evidence type="ECO:0000313" key="8">
    <source>
        <dbReference type="Proteomes" id="UP000008281"/>
    </source>
</evidence>
<evidence type="ECO:0000313" key="7">
    <source>
        <dbReference type="EMBL" id="EFO98181.1"/>
    </source>
</evidence>
<dbReference type="CDD" id="cd14978">
    <property type="entry name" value="7tmA_FMRFamide_R-like"/>
    <property type="match status" value="1"/>
</dbReference>
<evidence type="ECO:0000256" key="4">
    <source>
        <dbReference type="ARBA" id="ARBA00023136"/>
    </source>
</evidence>
<keyword evidence="4 5" id="KW-0472">Membrane</keyword>
<dbReference type="InterPro" id="IPR017452">
    <property type="entry name" value="GPCR_Rhodpsn_7TM"/>
</dbReference>
<dbReference type="Pfam" id="PF10324">
    <property type="entry name" value="7TM_GPCR_Srw"/>
    <property type="match status" value="1"/>
</dbReference>
<feature type="transmembrane region" description="Helical" evidence="5">
    <location>
        <begin position="183"/>
        <end position="203"/>
    </location>
</feature>
<dbReference type="Gene3D" id="1.20.1070.10">
    <property type="entry name" value="Rhodopsin 7-helix transmembrane proteins"/>
    <property type="match status" value="1"/>
</dbReference>
<dbReference type="InterPro" id="IPR053071">
    <property type="entry name" value="GPCR1-related_rcpt"/>
</dbReference>
<comment type="subcellular location">
    <subcellularLocation>
        <location evidence="1">Membrane</location>
    </subcellularLocation>
</comment>
<feature type="transmembrane region" description="Helical" evidence="5">
    <location>
        <begin position="61"/>
        <end position="84"/>
    </location>
</feature>
<reference evidence="7" key="1">
    <citation type="submission" date="2007-07" db="EMBL/GenBank/DDBJ databases">
        <title>PCAP assembly of the Caenorhabditis remanei genome.</title>
        <authorList>
            <consortium name="The Caenorhabditis remanei Sequencing Consortium"/>
            <person name="Wilson R.K."/>
        </authorList>
    </citation>
    <scope>NUCLEOTIDE SEQUENCE [LARGE SCALE GENOMIC DNA]</scope>
    <source>
        <strain evidence="7">PB4641</strain>
    </source>
</reference>
<dbReference type="SUPFAM" id="SSF81321">
    <property type="entry name" value="Family A G protein-coupled receptor-like"/>
    <property type="match status" value="1"/>
</dbReference>
<feature type="transmembrane region" description="Helical" evidence="5">
    <location>
        <begin position="303"/>
        <end position="326"/>
    </location>
</feature>
<dbReference type="InterPro" id="IPR019427">
    <property type="entry name" value="7TM_GPCR_serpentine_rcpt_Srw"/>
</dbReference>
<feature type="transmembrane region" description="Helical" evidence="5">
    <location>
        <begin position="144"/>
        <end position="162"/>
    </location>
</feature>
<dbReference type="OrthoDB" id="5962323at2759"/>
<sequence>MNNKFDGCGDAHAYPNSSDFQRLAEACLQEEGSYFDGCSKVCIKDKFLMPIMRHESLESLVYGQIFPVLVLFAVFANAAVALVLSKKHMTTPTNVVLKYMAIAEVLVGLVPLPWTVFYFTMGNFKEMYRLETWWCYLHKYSMDAFPPICHNIAMWLTVLLAAQRYISISHPLHSRTACNIRNVRYATIIITVVSTFCGLQKSVDYDYDTVHGWIYHQESWIYASSCVVIETALLGKVGQTVFFNVYFWTRALGFVILPSFLLVLFNGLLIKGIRKAQRRKLRLLREKRSEEAARQRDSNSTSLMLVAIVSIFLIVNLPQAVFMALLCVCETFSIRLSILEGTFPVVFLITSNMIVIVSYLPHKLWNILFHVKQLPSNVQTDILPVSLLDYHVLIHQFLFSSGTNQLQCERRIEAPSVVHSSRRSDICSHLVNVCTNSEGFMQVSHHCLHADFIGSDRQSTQFTTINTDRSE</sequence>
<dbReference type="InParanoid" id="E3MC56"/>
<keyword evidence="3 5" id="KW-1133">Transmembrane helix</keyword>
<organism evidence="8">
    <name type="scientific">Caenorhabditis remanei</name>
    <name type="common">Caenorhabditis vulgaris</name>
    <dbReference type="NCBI Taxonomy" id="31234"/>
    <lineage>
        <taxon>Eukaryota</taxon>
        <taxon>Metazoa</taxon>
        <taxon>Ecdysozoa</taxon>
        <taxon>Nematoda</taxon>
        <taxon>Chromadorea</taxon>
        <taxon>Rhabditida</taxon>
        <taxon>Rhabditina</taxon>
        <taxon>Rhabditomorpha</taxon>
        <taxon>Rhabditoidea</taxon>
        <taxon>Rhabditidae</taxon>
        <taxon>Peloderinae</taxon>
        <taxon>Caenorhabditis</taxon>
    </lineage>
</organism>
<dbReference type="OMA" id="HLETAMW"/>
<feature type="domain" description="G-protein coupled receptors family 1 profile" evidence="6">
    <location>
        <begin position="76"/>
        <end position="359"/>
    </location>
</feature>
<dbReference type="AlphaFoldDB" id="E3MC56"/>
<dbReference type="STRING" id="31234.E3MC56"/>
<dbReference type="GO" id="GO:0008528">
    <property type="term" value="F:G protein-coupled peptide receptor activity"/>
    <property type="evidence" value="ECO:0007669"/>
    <property type="project" value="InterPro"/>
</dbReference>
<dbReference type="PANTHER" id="PTHR47023">
    <property type="entry name" value="SEX PEPTIDE RECEPTOR"/>
    <property type="match status" value="1"/>
</dbReference>
<evidence type="ECO:0000259" key="6">
    <source>
        <dbReference type="PROSITE" id="PS50262"/>
    </source>
</evidence>
<dbReference type="InterPro" id="IPR000276">
    <property type="entry name" value="GPCR_Rhodpsn"/>
</dbReference>
<dbReference type="PROSITE" id="PS50262">
    <property type="entry name" value="G_PROTEIN_RECEP_F1_2"/>
    <property type="match status" value="1"/>
</dbReference>
<dbReference type="GO" id="GO:0016020">
    <property type="term" value="C:membrane"/>
    <property type="evidence" value="ECO:0007669"/>
    <property type="project" value="UniProtKB-SubCell"/>
</dbReference>
<protein>
    <submittedName>
        <fullName evidence="7">CRE-SPRR-2 protein</fullName>
    </submittedName>
</protein>
<feature type="transmembrane region" description="Helical" evidence="5">
    <location>
        <begin position="96"/>
        <end position="119"/>
    </location>
</feature>
<evidence type="ECO:0000256" key="2">
    <source>
        <dbReference type="ARBA" id="ARBA00022692"/>
    </source>
</evidence>
<name>E3MC56_CAERE</name>
<accession>E3MC56</accession>
<evidence type="ECO:0000256" key="5">
    <source>
        <dbReference type="SAM" id="Phobius"/>
    </source>
</evidence>
<dbReference type="HOGENOM" id="CLU_009579_24_5_1"/>
<evidence type="ECO:0000256" key="3">
    <source>
        <dbReference type="ARBA" id="ARBA00022989"/>
    </source>
</evidence>
<gene>
    <name evidence="7" type="primary">Cre-sprr-2</name>
    <name evidence="7" type="ORF">CRE_15312</name>
</gene>
<proteinExistence type="predicted"/>
<feature type="transmembrane region" description="Helical" evidence="5">
    <location>
        <begin position="251"/>
        <end position="270"/>
    </location>
</feature>
<feature type="transmembrane region" description="Helical" evidence="5">
    <location>
        <begin position="338"/>
        <end position="360"/>
    </location>
</feature>